<evidence type="ECO:0000313" key="2">
    <source>
        <dbReference type="EMBL" id="BEP27835.1"/>
    </source>
</evidence>
<evidence type="ECO:0000256" key="1">
    <source>
        <dbReference type="SAM" id="Phobius"/>
    </source>
</evidence>
<dbReference type="KEGG" id="hprf:HLPR_01660"/>
<dbReference type="AlphaFoldDB" id="A0AAU9EN10"/>
<evidence type="ECO:0000313" key="3">
    <source>
        <dbReference type="Proteomes" id="UP001321786"/>
    </source>
</evidence>
<feature type="transmembrane region" description="Helical" evidence="1">
    <location>
        <begin position="42"/>
        <end position="60"/>
    </location>
</feature>
<proteinExistence type="predicted"/>
<accession>A0AAU9EN10</accession>
<feature type="transmembrane region" description="Helical" evidence="1">
    <location>
        <begin position="142"/>
        <end position="157"/>
    </location>
</feature>
<dbReference type="EMBL" id="AP028654">
    <property type="protein sequence ID" value="BEP27835.1"/>
    <property type="molecule type" value="Genomic_DNA"/>
</dbReference>
<keyword evidence="3" id="KW-1185">Reference proteome</keyword>
<feature type="transmembrane region" description="Helical" evidence="1">
    <location>
        <begin position="220"/>
        <end position="239"/>
    </location>
</feature>
<feature type="transmembrane region" description="Helical" evidence="1">
    <location>
        <begin position="66"/>
        <end position="89"/>
    </location>
</feature>
<protein>
    <submittedName>
        <fullName evidence="2">Uncharacterized protein</fullName>
    </submittedName>
</protein>
<name>A0AAU9EN10_9FIRM</name>
<dbReference type="Proteomes" id="UP001321786">
    <property type="component" value="Chromosome"/>
</dbReference>
<feature type="transmembrane region" description="Helical" evidence="1">
    <location>
        <begin position="109"/>
        <end position="130"/>
    </location>
</feature>
<dbReference type="RefSeq" id="WP_338536198.1">
    <property type="nucleotide sequence ID" value="NZ_AP028654.1"/>
</dbReference>
<organism evidence="2 3">
    <name type="scientific">Helicovermis profundi</name>
    <dbReference type="NCBI Taxonomy" id="3065157"/>
    <lineage>
        <taxon>Bacteria</taxon>
        <taxon>Bacillati</taxon>
        <taxon>Bacillota</taxon>
        <taxon>Clostridia</taxon>
        <taxon>Helicovermis</taxon>
    </lineage>
</organism>
<keyword evidence="1" id="KW-0472">Membrane</keyword>
<keyword evidence="1" id="KW-1133">Transmembrane helix</keyword>
<gene>
    <name evidence="2" type="ORF">HLPR_01660</name>
</gene>
<sequence>MISSNESEKKPTLTNKKLELQNGIEFNNNNKERIIDTINPKLIALSLALSTIGIYLFFISTFFNEIAFTFIGPFIITIILIIIGLIGMLITDKIATFNDYKNRELLVTIYLDIVLVLGLSIIIVSFYFAYIVTIRSIGENEIINRAFFISILGYRFASKIMKRLYSKFNIKTNRSPLSLEKNIKFEKVALYFVALVILIISYVPSIVIGIDEFEFNGVSISLSAIESVVLPAVLINLSIDQFKDTVLKL</sequence>
<keyword evidence="1" id="KW-0812">Transmembrane</keyword>
<feature type="transmembrane region" description="Helical" evidence="1">
    <location>
        <begin position="188"/>
        <end position="208"/>
    </location>
</feature>
<reference evidence="2 3" key="1">
    <citation type="submission" date="2023-08" db="EMBL/GenBank/DDBJ databases">
        <title>Helicovermis profunda gen. nov., sp. nov., a novel mesophilic, fermentative bacterium within the Bacillota from a deep-sea hydrothermal vent chimney.</title>
        <authorList>
            <person name="Miyazaki U."/>
            <person name="Mizutani D."/>
            <person name="Hashimoto Y."/>
            <person name="Tame A."/>
            <person name="Sawayama S."/>
            <person name="Miyazaki J."/>
            <person name="Takai K."/>
            <person name="Nakagawa S."/>
        </authorList>
    </citation>
    <scope>NUCLEOTIDE SEQUENCE [LARGE SCALE GENOMIC DNA]</scope>
    <source>
        <strain evidence="2 3">S502</strain>
    </source>
</reference>